<feature type="transmembrane region" description="Helical" evidence="7">
    <location>
        <begin position="287"/>
        <end position="308"/>
    </location>
</feature>
<dbReference type="Pfam" id="PF03553">
    <property type="entry name" value="Na_H_antiporter"/>
    <property type="match status" value="1"/>
</dbReference>
<feature type="transmembrane region" description="Helical" evidence="7">
    <location>
        <begin position="205"/>
        <end position="222"/>
    </location>
</feature>
<organism evidence="10 11">
    <name type="scientific">Conidiobolus coronatus (strain ATCC 28846 / CBS 209.66 / NRRL 28638)</name>
    <name type="common">Delacroixia coronata</name>
    <dbReference type="NCBI Taxonomy" id="796925"/>
    <lineage>
        <taxon>Eukaryota</taxon>
        <taxon>Fungi</taxon>
        <taxon>Fungi incertae sedis</taxon>
        <taxon>Zoopagomycota</taxon>
        <taxon>Entomophthoromycotina</taxon>
        <taxon>Entomophthoromycetes</taxon>
        <taxon>Entomophthorales</taxon>
        <taxon>Ancylistaceae</taxon>
        <taxon>Conidiobolus</taxon>
    </lineage>
</organism>
<feature type="transmembrane region" description="Helical" evidence="7">
    <location>
        <begin position="641"/>
        <end position="660"/>
    </location>
</feature>
<feature type="transmembrane region" description="Helical" evidence="7">
    <location>
        <begin position="165"/>
        <end position="185"/>
    </location>
</feature>
<dbReference type="STRING" id="796925.A0A137NWF5"/>
<feature type="transmembrane region" description="Helical" evidence="7">
    <location>
        <begin position="615"/>
        <end position="635"/>
    </location>
</feature>
<dbReference type="GO" id="GO:0005886">
    <property type="term" value="C:plasma membrane"/>
    <property type="evidence" value="ECO:0007669"/>
    <property type="project" value="UniProtKB-SubCell"/>
</dbReference>
<dbReference type="OMA" id="YTHRHYG"/>
<evidence type="ECO:0000256" key="8">
    <source>
        <dbReference type="SAM" id="SignalP"/>
    </source>
</evidence>
<feature type="chain" id="PRO_5007294234" description="Na+/H+ antiporter NhaC-like C-terminal domain-containing protein" evidence="8">
    <location>
        <begin position="21"/>
        <end position="715"/>
    </location>
</feature>
<dbReference type="PANTHER" id="PTHR43478">
    <property type="entry name" value="NA+/H+ ANTIPORTER-RELATED"/>
    <property type="match status" value="1"/>
</dbReference>
<keyword evidence="4 7" id="KW-1133">Transmembrane helix</keyword>
<accession>A0A137NWF5</accession>
<feature type="domain" description="Na+/H+ antiporter NhaC-like C-terminal" evidence="9">
    <location>
        <begin position="301"/>
        <end position="628"/>
    </location>
</feature>
<evidence type="ECO:0000313" key="10">
    <source>
        <dbReference type="EMBL" id="KXN67102.1"/>
    </source>
</evidence>
<feature type="transmembrane region" description="Helical" evidence="7">
    <location>
        <begin position="451"/>
        <end position="469"/>
    </location>
</feature>
<evidence type="ECO:0000256" key="2">
    <source>
        <dbReference type="ARBA" id="ARBA00022475"/>
    </source>
</evidence>
<feature type="transmembrane region" description="Helical" evidence="7">
    <location>
        <begin position="481"/>
        <end position="503"/>
    </location>
</feature>
<feature type="transmembrane region" description="Helical" evidence="7">
    <location>
        <begin position="403"/>
        <end position="425"/>
    </location>
</feature>
<feature type="region of interest" description="Disordered" evidence="6">
    <location>
        <begin position="695"/>
        <end position="715"/>
    </location>
</feature>
<evidence type="ECO:0000256" key="3">
    <source>
        <dbReference type="ARBA" id="ARBA00022692"/>
    </source>
</evidence>
<feature type="signal peptide" evidence="8">
    <location>
        <begin position="1"/>
        <end position="20"/>
    </location>
</feature>
<comment type="subcellular location">
    <subcellularLocation>
        <location evidence="1">Cell membrane</location>
        <topology evidence="1">Multi-pass membrane protein</topology>
    </subcellularLocation>
</comment>
<sequence>MRLSSIILRSSVLFASSLFAQDLPKASISNVVIPKMVLYGLEMPLDVTLQWNTQQTTNLTYRVLEGWPIEQASIINEGTLSPHDGKQIQLKGKYNQGQAVTAYSLEGINLSSKVSRSVHLQLIQEGLENPVISSYSATVHGMPGWVTLIPVIIMVTMCILSDQALFALIIGVFCASWFLNGFNPVTGLLRMLDTYIVGALADSDHAKLALFLFYLSGLIAMVQKSGGAHAVAEKITSLATNRYRGQLATFGVGLAIFLDDTASCMVVGANMQPISDKVLISREKLSFIVHATSACVSSVIPISSWVGFQLALVGSQLSNLNITDVDPFMLLLESLQSRYYPIVYIFFCGLTIFARREFGSMLVAERRSHFEGKVVEGDEGSLPNQVDPLDPHPDTPLRWWNGAIPIGLTIVITIVSLFLTGYYALLDQYNAGEEVVFNVANIAGAGSPYDSLLYAAFIGDLSCLFLYKVQKIMTVTESVAILVYGIKDVVSTLLILIMAWSIGTAFDDLSCAKFLSSLLSSNLPPQLLPALSFVLGAIISFVTGTSWGTMTILFPLIVPLAYSTAKDDHALFVLTVSSVLAGPLFGDVSSPISANTILTSLSCKVSVQHHVNSQLAYSLLVLLTSLVLGYLPVGYKLYPQWAGLLICCAFVTIVLVIFGGSPASKKLTLSDWIMTRLGFKVAEIKDIDEISRSQEMSNEFKEIDTSRGPEVHKTK</sequence>
<keyword evidence="8" id="KW-0732">Signal</keyword>
<evidence type="ECO:0000313" key="11">
    <source>
        <dbReference type="Proteomes" id="UP000070444"/>
    </source>
</evidence>
<reference evidence="10 11" key="1">
    <citation type="journal article" date="2015" name="Genome Biol. Evol.">
        <title>Phylogenomic analyses indicate that early fungi evolved digesting cell walls of algal ancestors of land plants.</title>
        <authorList>
            <person name="Chang Y."/>
            <person name="Wang S."/>
            <person name="Sekimoto S."/>
            <person name="Aerts A.L."/>
            <person name="Choi C."/>
            <person name="Clum A."/>
            <person name="LaButti K.M."/>
            <person name="Lindquist E.A."/>
            <person name="Yee Ngan C."/>
            <person name="Ohm R.A."/>
            <person name="Salamov A.A."/>
            <person name="Grigoriev I.V."/>
            <person name="Spatafora J.W."/>
            <person name="Berbee M.L."/>
        </authorList>
    </citation>
    <scope>NUCLEOTIDE SEQUENCE [LARGE SCALE GENOMIC DNA]</scope>
    <source>
        <strain evidence="10 11">NRRL 28638</strain>
    </source>
</reference>
<feature type="transmembrane region" description="Helical" evidence="7">
    <location>
        <begin position="571"/>
        <end position="594"/>
    </location>
</feature>
<keyword evidence="5 7" id="KW-0472">Membrane</keyword>
<dbReference type="EMBL" id="KQ964660">
    <property type="protein sequence ID" value="KXN67102.1"/>
    <property type="molecule type" value="Genomic_DNA"/>
</dbReference>
<proteinExistence type="predicted"/>
<dbReference type="OrthoDB" id="5593520at2759"/>
<protein>
    <recommendedName>
        <fullName evidence="9">Na+/H+ antiporter NhaC-like C-terminal domain-containing protein</fullName>
    </recommendedName>
</protein>
<evidence type="ECO:0000256" key="6">
    <source>
        <dbReference type="SAM" id="MobiDB-lite"/>
    </source>
</evidence>
<dbReference type="AlphaFoldDB" id="A0A137NWF5"/>
<keyword evidence="11" id="KW-1185">Reference proteome</keyword>
<evidence type="ECO:0000256" key="5">
    <source>
        <dbReference type="ARBA" id="ARBA00023136"/>
    </source>
</evidence>
<evidence type="ECO:0000259" key="9">
    <source>
        <dbReference type="Pfam" id="PF03553"/>
    </source>
</evidence>
<evidence type="ECO:0000256" key="4">
    <source>
        <dbReference type="ARBA" id="ARBA00022989"/>
    </source>
</evidence>
<evidence type="ECO:0000256" key="7">
    <source>
        <dbReference type="SAM" id="Phobius"/>
    </source>
</evidence>
<dbReference type="Proteomes" id="UP000070444">
    <property type="component" value="Unassembled WGS sequence"/>
</dbReference>
<keyword evidence="3 7" id="KW-0812">Transmembrane</keyword>
<evidence type="ECO:0000256" key="1">
    <source>
        <dbReference type="ARBA" id="ARBA00004651"/>
    </source>
</evidence>
<feature type="transmembrane region" description="Helical" evidence="7">
    <location>
        <begin position="339"/>
        <end position="358"/>
    </location>
</feature>
<name>A0A137NWF5_CONC2</name>
<dbReference type="PANTHER" id="PTHR43478:SF1">
    <property type="entry name" value="NA+_H+ ANTIPORTER NHAC-LIKE C-TERMINAL DOMAIN-CONTAINING PROTEIN"/>
    <property type="match status" value="1"/>
</dbReference>
<keyword evidence="2" id="KW-1003">Cell membrane</keyword>
<dbReference type="InterPro" id="IPR018461">
    <property type="entry name" value="Na/H_Antiport_NhaC-like_C"/>
</dbReference>
<gene>
    <name evidence="10" type="ORF">CONCODRAFT_80280</name>
</gene>